<accession>A0A2J6TH04</accession>
<proteinExistence type="predicted"/>
<dbReference type="PANTHER" id="PTHR33112">
    <property type="entry name" value="DOMAIN PROTEIN, PUTATIVE-RELATED"/>
    <property type="match status" value="1"/>
</dbReference>
<name>A0A2J6TH04_9HELO</name>
<evidence type="ECO:0000313" key="2">
    <source>
        <dbReference type="EMBL" id="PMD62309.1"/>
    </source>
</evidence>
<organism evidence="2 3">
    <name type="scientific">Hyaloscypha bicolor E</name>
    <dbReference type="NCBI Taxonomy" id="1095630"/>
    <lineage>
        <taxon>Eukaryota</taxon>
        <taxon>Fungi</taxon>
        <taxon>Dikarya</taxon>
        <taxon>Ascomycota</taxon>
        <taxon>Pezizomycotina</taxon>
        <taxon>Leotiomycetes</taxon>
        <taxon>Helotiales</taxon>
        <taxon>Hyaloscyphaceae</taxon>
        <taxon>Hyaloscypha</taxon>
        <taxon>Hyaloscypha bicolor</taxon>
    </lineage>
</organism>
<dbReference type="Proteomes" id="UP000235371">
    <property type="component" value="Unassembled WGS sequence"/>
</dbReference>
<dbReference type="GeneID" id="36584856"/>
<dbReference type="InterPro" id="IPR010730">
    <property type="entry name" value="HET"/>
</dbReference>
<dbReference type="InParanoid" id="A0A2J6TH04"/>
<dbReference type="OrthoDB" id="8300194at2759"/>
<reference evidence="2 3" key="1">
    <citation type="submission" date="2016-04" db="EMBL/GenBank/DDBJ databases">
        <title>A degradative enzymes factory behind the ericoid mycorrhizal symbiosis.</title>
        <authorList>
            <consortium name="DOE Joint Genome Institute"/>
            <person name="Martino E."/>
            <person name="Morin E."/>
            <person name="Grelet G."/>
            <person name="Kuo A."/>
            <person name="Kohler A."/>
            <person name="Daghino S."/>
            <person name="Barry K."/>
            <person name="Choi C."/>
            <person name="Cichocki N."/>
            <person name="Clum A."/>
            <person name="Copeland A."/>
            <person name="Hainaut M."/>
            <person name="Haridas S."/>
            <person name="Labutti K."/>
            <person name="Lindquist E."/>
            <person name="Lipzen A."/>
            <person name="Khouja H.-R."/>
            <person name="Murat C."/>
            <person name="Ohm R."/>
            <person name="Olson A."/>
            <person name="Spatafora J."/>
            <person name="Veneault-Fourrey C."/>
            <person name="Henrissat B."/>
            <person name="Grigoriev I."/>
            <person name="Martin F."/>
            <person name="Perotto S."/>
        </authorList>
    </citation>
    <scope>NUCLEOTIDE SEQUENCE [LARGE SCALE GENOMIC DNA]</scope>
    <source>
        <strain evidence="2 3">E</strain>
    </source>
</reference>
<feature type="domain" description="Heterokaryon incompatibility" evidence="1">
    <location>
        <begin position="191"/>
        <end position="355"/>
    </location>
</feature>
<dbReference type="STRING" id="1095630.A0A2J6TH04"/>
<evidence type="ECO:0000313" key="3">
    <source>
        <dbReference type="Proteomes" id="UP000235371"/>
    </source>
</evidence>
<dbReference type="RefSeq" id="XP_024739213.1">
    <property type="nucleotide sequence ID" value="XM_024876777.1"/>
</dbReference>
<dbReference type="PANTHER" id="PTHR33112:SF16">
    <property type="entry name" value="HETEROKARYON INCOMPATIBILITY DOMAIN-CONTAINING PROTEIN"/>
    <property type="match status" value="1"/>
</dbReference>
<dbReference type="Pfam" id="PF06985">
    <property type="entry name" value="HET"/>
    <property type="match status" value="1"/>
</dbReference>
<dbReference type="EMBL" id="KZ613783">
    <property type="protein sequence ID" value="PMD62309.1"/>
    <property type="molecule type" value="Genomic_DNA"/>
</dbReference>
<protein>
    <submittedName>
        <fullName evidence="2">HET-domain-containing protein</fullName>
    </submittedName>
</protein>
<sequence length="666" mass="75079">MAEASSETSTTEVCCSCSDLVLDYVSDTLGHREIPFANLKQTAQAGCSTCGMLLRGILTREQEIQEIEKVVLWSFGKTEPLNVNLWTEGVLKQELEFYWAPEHEDQKNSFVDHSPKASPAWSVIGRARHISPDSSSEKCFKLAQDWLFNCVFKHNCCGGYEDLPLPTRVLELLNDEYATLCEPESYEKGHYAALSHCWGLVVPTRLMKANYEDLKGGPIIISDLPKTFRDAVKIASTLNVRYLWIDSLCIIQDSEEDWQAEAGKMSAVYRNAAFTIAAHGSGDSNGGCFVTGASRQHEYSSIRGTNKDGVESNVHVRLSGFREPNRDEGLAHIAKGNKVKPLPSRLSTRGWVFQERLLSQRTLHYTGSELVFECRAGLQCECRVGMDTSAHATNFKREFIEEAADTKTGFRSPNLLPRWLEIVEQYTKLQLTKQSDRLPALSGLAGTNWEEIYWESKIDTPAYIFGLWKKTFHRDLHWRSAEHWSSGTVSTHSRREEEYAPSWSWASITGPIEYEKQVKGNGFEQDRFFKILEIIVEPSTKNKFGPGSGSFIAMCLMVPSKVVMVDHQNQPAYIIASRKALKGRTACPYDTFHPDITDGHPEVSDRQDCFLMITSSVTENSHRDTPMGLVLVKCGDSYKRVGYLRSAGYTTDEWEEGCELMTVRVV</sequence>
<gene>
    <name evidence="2" type="ORF">K444DRAFT_557302</name>
</gene>
<dbReference type="AlphaFoldDB" id="A0A2J6TH04"/>
<evidence type="ECO:0000259" key="1">
    <source>
        <dbReference type="Pfam" id="PF06985"/>
    </source>
</evidence>
<keyword evidence="3" id="KW-1185">Reference proteome</keyword>